<protein>
    <recommendedName>
        <fullName evidence="5">FAD-binding domain-containing protein</fullName>
    </recommendedName>
</protein>
<keyword evidence="1" id="KW-0285">Flavoprotein</keyword>
<proteinExistence type="predicted"/>
<dbReference type="PANTHER" id="PTHR46972">
    <property type="entry name" value="MONOOXYGENASE ASQM-RELATED"/>
    <property type="match status" value="1"/>
</dbReference>
<evidence type="ECO:0000313" key="6">
    <source>
        <dbReference type="EMBL" id="PIL33925.1"/>
    </source>
</evidence>
<dbReference type="EMBL" id="AYKW01000006">
    <property type="protein sequence ID" value="PIL33925.1"/>
    <property type="molecule type" value="Genomic_DNA"/>
</dbReference>
<dbReference type="GO" id="GO:0004497">
    <property type="term" value="F:monooxygenase activity"/>
    <property type="evidence" value="ECO:0007669"/>
    <property type="project" value="UniProtKB-KW"/>
</dbReference>
<dbReference type="InterPro" id="IPR002938">
    <property type="entry name" value="FAD-bd"/>
</dbReference>
<keyword evidence="7" id="KW-1185">Reference proteome</keyword>
<keyword evidence="4" id="KW-0503">Monooxygenase</keyword>
<dbReference type="Gene3D" id="3.50.50.60">
    <property type="entry name" value="FAD/NAD(P)-binding domain"/>
    <property type="match status" value="1"/>
</dbReference>
<gene>
    <name evidence="6" type="ORF">GSI_03632</name>
</gene>
<sequence length="408" mass="43242">MSSNVSAQPRIAIIGGGLGGLALLLTLHRRGVPATLYERDPAFDARAHLGGSLDLGWKSGQRALRENGLQDAFDNNSRPEGEEMRIYDGAGKLHLQLGEGHHARGPSKGKEDIRPEIDRTVLRKLLLDAVPPSLVQWGHALSSVRALGSGAHELTFANGATIACDFLVGADGAYSRVRPLVSPAVPEFLGVNGAEISLAPETTQLPALAETVANVGKGTMMAMQDSHILGAQVNGDGRIRTYAWFRAPASWTIPASDPGAAKAVLRERYAGWPAWMLALVDHCDESAIYPRALWTLPVGHKWEHVPGVTLVGDAAHLMSPFAGAGANLALLDGLELGLALADLKEKGKLGEAGAVSETVKGFEENMCAMAGRVSEKANANLEVCAGPDTPQAMIRRFREVTAEGEREG</sequence>
<reference evidence="6 7" key="1">
    <citation type="journal article" date="2015" name="Sci. Rep.">
        <title>Chromosome-level genome map provides insights into diverse defense mechanisms in the medicinal fungus Ganoderma sinense.</title>
        <authorList>
            <person name="Zhu Y."/>
            <person name="Xu J."/>
            <person name="Sun C."/>
            <person name="Zhou S."/>
            <person name="Xu H."/>
            <person name="Nelson D.R."/>
            <person name="Qian J."/>
            <person name="Song J."/>
            <person name="Luo H."/>
            <person name="Xiang L."/>
            <person name="Li Y."/>
            <person name="Xu Z."/>
            <person name="Ji A."/>
            <person name="Wang L."/>
            <person name="Lu S."/>
            <person name="Hayward A."/>
            <person name="Sun W."/>
            <person name="Li X."/>
            <person name="Schwartz D.C."/>
            <person name="Wang Y."/>
            <person name="Chen S."/>
        </authorList>
    </citation>
    <scope>NUCLEOTIDE SEQUENCE [LARGE SCALE GENOMIC DNA]</scope>
    <source>
        <strain evidence="6 7">ZZ0214-1</strain>
    </source>
</reference>
<evidence type="ECO:0000256" key="3">
    <source>
        <dbReference type="ARBA" id="ARBA00023002"/>
    </source>
</evidence>
<evidence type="ECO:0000256" key="2">
    <source>
        <dbReference type="ARBA" id="ARBA00022827"/>
    </source>
</evidence>
<keyword evidence="2" id="KW-0274">FAD</keyword>
<keyword evidence="3" id="KW-0560">Oxidoreductase</keyword>
<dbReference type="AlphaFoldDB" id="A0A2G8SJH1"/>
<dbReference type="Proteomes" id="UP000230002">
    <property type="component" value="Unassembled WGS sequence"/>
</dbReference>
<accession>A0A2G8SJH1</accession>
<evidence type="ECO:0000256" key="4">
    <source>
        <dbReference type="ARBA" id="ARBA00023033"/>
    </source>
</evidence>
<organism evidence="6 7">
    <name type="scientific">Ganoderma sinense ZZ0214-1</name>
    <dbReference type="NCBI Taxonomy" id="1077348"/>
    <lineage>
        <taxon>Eukaryota</taxon>
        <taxon>Fungi</taxon>
        <taxon>Dikarya</taxon>
        <taxon>Basidiomycota</taxon>
        <taxon>Agaricomycotina</taxon>
        <taxon>Agaricomycetes</taxon>
        <taxon>Polyporales</taxon>
        <taxon>Polyporaceae</taxon>
        <taxon>Ganoderma</taxon>
    </lineage>
</organism>
<dbReference type="GO" id="GO:0071949">
    <property type="term" value="F:FAD binding"/>
    <property type="evidence" value="ECO:0007669"/>
    <property type="project" value="InterPro"/>
</dbReference>
<dbReference type="PRINTS" id="PR00420">
    <property type="entry name" value="RNGMNOXGNASE"/>
</dbReference>
<dbReference type="SUPFAM" id="SSF51905">
    <property type="entry name" value="FAD/NAD(P)-binding domain"/>
    <property type="match status" value="1"/>
</dbReference>
<dbReference type="PANTHER" id="PTHR46972:SF1">
    <property type="entry name" value="FAD DEPENDENT OXIDOREDUCTASE DOMAIN-CONTAINING PROTEIN"/>
    <property type="match status" value="1"/>
</dbReference>
<feature type="domain" description="FAD-binding" evidence="5">
    <location>
        <begin position="11"/>
        <end position="342"/>
    </location>
</feature>
<dbReference type="STRING" id="1077348.A0A2G8SJH1"/>
<comment type="caution">
    <text evidence="6">The sequence shown here is derived from an EMBL/GenBank/DDBJ whole genome shotgun (WGS) entry which is preliminary data.</text>
</comment>
<dbReference type="Pfam" id="PF01494">
    <property type="entry name" value="FAD_binding_3"/>
    <property type="match status" value="1"/>
</dbReference>
<dbReference type="InterPro" id="IPR036188">
    <property type="entry name" value="FAD/NAD-bd_sf"/>
</dbReference>
<name>A0A2G8SJH1_9APHY</name>
<evidence type="ECO:0000256" key="1">
    <source>
        <dbReference type="ARBA" id="ARBA00022630"/>
    </source>
</evidence>
<dbReference type="OrthoDB" id="655030at2759"/>
<evidence type="ECO:0000313" key="7">
    <source>
        <dbReference type="Proteomes" id="UP000230002"/>
    </source>
</evidence>
<evidence type="ECO:0000259" key="5">
    <source>
        <dbReference type="Pfam" id="PF01494"/>
    </source>
</evidence>